<name>A0A0C9RWZ1_AMBAM</name>
<dbReference type="PANTHER" id="PTHR35268">
    <property type="entry name" value="PROTEIN CCSMST1"/>
    <property type="match status" value="1"/>
</dbReference>
<reference evidence="1" key="1">
    <citation type="journal article" date="2015" name="PLoS ONE">
        <title>An Insight into the Sialome of the Lone Star Tick, Amblyomma americanum, with a Glimpse on Its Time Dependent Gene Expression.</title>
        <authorList>
            <person name="Karim S."/>
            <person name="Ribeiro J.M."/>
        </authorList>
    </citation>
    <scope>NUCLEOTIDE SEQUENCE</scope>
    <source>
        <tissue evidence="1">Salivary gland</tissue>
    </source>
</reference>
<sequence>MLPTGSGGLSPTFLLLRTLSRRAAATLLPALQRRAAGGKASAEDEKPVVYSTSKAAQWKAEQSFRSARPADVPEVQRWSVLASLVAFMVYFCILREENDFDQSLMRPLSDTIPGIDKVLPPTPAPAPRKWVPPAWRD</sequence>
<evidence type="ECO:0000313" key="1">
    <source>
        <dbReference type="EMBL" id="JAG92121.1"/>
    </source>
</evidence>
<dbReference type="EMBL" id="GBZX01000619">
    <property type="protein sequence ID" value="JAG92121.1"/>
    <property type="molecule type" value="mRNA"/>
</dbReference>
<protein>
    <submittedName>
        <fullName evidence="1">Putative secreted protein</fullName>
    </submittedName>
</protein>
<organism evidence="1">
    <name type="scientific">Amblyomma americanum</name>
    <name type="common">Lone star tick</name>
    <dbReference type="NCBI Taxonomy" id="6943"/>
    <lineage>
        <taxon>Eukaryota</taxon>
        <taxon>Metazoa</taxon>
        <taxon>Ecdysozoa</taxon>
        <taxon>Arthropoda</taxon>
        <taxon>Chelicerata</taxon>
        <taxon>Arachnida</taxon>
        <taxon>Acari</taxon>
        <taxon>Parasitiformes</taxon>
        <taxon>Ixodida</taxon>
        <taxon>Ixodoidea</taxon>
        <taxon>Ixodidae</taxon>
        <taxon>Amblyomminae</taxon>
        <taxon>Amblyomma</taxon>
    </lineage>
</organism>
<accession>A0A0C9RWZ1</accession>
<dbReference type="Pfam" id="PF15013">
    <property type="entry name" value="CCSMST1"/>
    <property type="match status" value="1"/>
</dbReference>
<proteinExistence type="evidence at transcript level"/>
<dbReference type="InterPro" id="IPR029160">
    <property type="entry name" value="UQCC4"/>
</dbReference>
<dbReference type="PANTHER" id="PTHR35268:SF1">
    <property type="entry name" value="UBIQUINOL-CYTOCHROME-C REDUCTASE COMPLEX ASSEMBLY FACTOR 4"/>
    <property type="match status" value="1"/>
</dbReference>
<dbReference type="AlphaFoldDB" id="A0A0C9RWZ1"/>